<dbReference type="EMBL" id="FN653084">
    <property type="protein sequence ID" value="CBY11436.1"/>
    <property type="molecule type" value="Genomic_DNA"/>
</dbReference>
<evidence type="ECO:0000256" key="1">
    <source>
        <dbReference type="SAM" id="Coils"/>
    </source>
</evidence>
<dbReference type="Proteomes" id="UP000001307">
    <property type="component" value="Unassembled WGS sequence"/>
</dbReference>
<feature type="compositionally biased region" description="Basic and acidic residues" evidence="2">
    <location>
        <begin position="110"/>
        <end position="122"/>
    </location>
</feature>
<proteinExistence type="predicted"/>
<protein>
    <submittedName>
        <fullName evidence="3">Uncharacterized protein</fullName>
    </submittedName>
</protein>
<dbReference type="InParanoid" id="E4XNJ8"/>
<feature type="coiled-coil region" evidence="1">
    <location>
        <begin position="32"/>
        <end position="101"/>
    </location>
</feature>
<keyword evidence="1" id="KW-0175">Coiled coil</keyword>
<feature type="region of interest" description="Disordered" evidence="2">
    <location>
        <begin position="102"/>
        <end position="122"/>
    </location>
</feature>
<evidence type="ECO:0000313" key="4">
    <source>
        <dbReference type="Proteomes" id="UP000001307"/>
    </source>
</evidence>
<evidence type="ECO:0000313" key="3">
    <source>
        <dbReference type="EMBL" id="CBY11436.1"/>
    </source>
</evidence>
<dbReference type="AlphaFoldDB" id="E4XNJ8"/>
<reference evidence="3" key="1">
    <citation type="journal article" date="2010" name="Science">
        <title>Plasticity of animal genome architecture unmasked by rapid evolution of a pelagic tunicate.</title>
        <authorList>
            <person name="Denoeud F."/>
            <person name="Henriet S."/>
            <person name="Mungpakdee S."/>
            <person name="Aury J.M."/>
            <person name="Da Silva C."/>
            <person name="Brinkmann H."/>
            <person name="Mikhaleva J."/>
            <person name="Olsen L.C."/>
            <person name="Jubin C."/>
            <person name="Canestro C."/>
            <person name="Bouquet J.M."/>
            <person name="Danks G."/>
            <person name="Poulain J."/>
            <person name="Campsteijn C."/>
            <person name="Adamski M."/>
            <person name="Cross I."/>
            <person name="Yadetie F."/>
            <person name="Muffato M."/>
            <person name="Louis A."/>
            <person name="Butcher S."/>
            <person name="Tsagkogeorga G."/>
            <person name="Konrad A."/>
            <person name="Singh S."/>
            <person name="Jensen M.F."/>
            <person name="Cong E.H."/>
            <person name="Eikeseth-Otteraa H."/>
            <person name="Noel B."/>
            <person name="Anthouard V."/>
            <person name="Porcel B.M."/>
            <person name="Kachouri-Lafond R."/>
            <person name="Nishino A."/>
            <person name="Ugolini M."/>
            <person name="Chourrout P."/>
            <person name="Nishida H."/>
            <person name="Aasland R."/>
            <person name="Huzurbazar S."/>
            <person name="Westhof E."/>
            <person name="Delsuc F."/>
            <person name="Lehrach H."/>
            <person name="Reinhardt R."/>
            <person name="Weissenbach J."/>
            <person name="Roy S.W."/>
            <person name="Artiguenave F."/>
            <person name="Postlethwait J.H."/>
            <person name="Manak J.R."/>
            <person name="Thompson E.M."/>
            <person name="Jaillon O."/>
            <person name="Du Pasquier L."/>
            <person name="Boudinot P."/>
            <person name="Liberles D.A."/>
            <person name="Volff J.N."/>
            <person name="Philippe H."/>
            <person name="Lenhard B."/>
            <person name="Roest Crollius H."/>
            <person name="Wincker P."/>
            <person name="Chourrout D."/>
        </authorList>
    </citation>
    <scope>NUCLEOTIDE SEQUENCE [LARGE SCALE GENOMIC DNA]</scope>
</reference>
<keyword evidence="4" id="KW-1185">Reference proteome</keyword>
<accession>E4XNJ8</accession>
<name>E4XNJ8_OIKDI</name>
<sequence length="278" mass="32192">MSKAAMKDLLDKQVQPLWKALGEAQATSMKQRAEMKHRIDELESSNQYLKNEVEDIKNQNEDLKNRVENFALNNAQLVDEVEKVRIENAELKRNLNEIEISGNAKKKRKDRETQTKNMEARPVPREDVGELEKLKEKLGELGGAGHFFSNDKKTLNYGPRDSMGKREIVKVLRLLALGEKKINLKLASHHEWDIEEAGWTLTFRKYSMEWRGGTFYNLWIGGEVSGRFKAVAEEICDRTGKEANRQELQSETTNGEHNIEYKLENSNYAFVRFNITFE</sequence>
<gene>
    <name evidence="3" type="ORF">GSOID_T00015759001</name>
</gene>
<organism evidence="3">
    <name type="scientific">Oikopleura dioica</name>
    <name type="common">Tunicate</name>
    <dbReference type="NCBI Taxonomy" id="34765"/>
    <lineage>
        <taxon>Eukaryota</taxon>
        <taxon>Metazoa</taxon>
        <taxon>Chordata</taxon>
        <taxon>Tunicata</taxon>
        <taxon>Appendicularia</taxon>
        <taxon>Copelata</taxon>
        <taxon>Oikopleuridae</taxon>
        <taxon>Oikopleura</taxon>
    </lineage>
</organism>
<evidence type="ECO:0000256" key="2">
    <source>
        <dbReference type="SAM" id="MobiDB-lite"/>
    </source>
</evidence>